<dbReference type="AlphaFoldDB" id="A0A482XC77"/>
<keyword evidence="4" id="KW-0081">Bacteriolytic enzyme</keyword>
<evidence type="ECO:0000256" key="3">
    <source>
        <dbReference type="ARBA" id="ARBA00022529"/>
    </source>
</evidence>
<proteinExistence type="predicted"/>
<gene>
    <name evidence="11" type="ORF">LSTR_LSTR001548</name>
</gene>
<dbReference type="Proteomes" id="UP000291343">
    <property type="component" value="Unassembled WGS sequence"/>
</dbReference>
<dbReference type="Pfam" id="PF05497">
    <property type="entry name" value="Destabilase"/>
    <property type="match status" value="1"/>
</dbReference>
<evidence type="ECO:0000256" key="6">
    <source>
        <dbReference type="ARBA" id="ARBA00023022"/>
    </source>
</evidence>
<dbReference type="OrthoDB" id="6331689at2759"/>
<keyword evidence="5" id="KW-0378">Hydrolase</keyword>
<dbReference type="Gene3D" id="1.10.530.10">
    <property type="match status" value="1"/>
</dbReference>
<dbReference type="SMR" id="A0A482XC77"/>
<organism evidence="11 12">
    <name type="scientific">Laodelphax striatellus</name>
    <name type="common">Small brown planthopper</name>
    <name type="synonym">Delphax striatella</name>
    <dbReference type="NCBI Taxonomy" id="195883"/>
    <lineage>
        <taxon>Eukaryota</taxon>
        <taxon>Metazoa</taxon>
        <taxon>Ecdysozoa</taxon>
        <taxon>Arthropoda</taxon>
        <taxon>Hexapoda</taxon>
        <taxon>Insecta</taxon>
        <taxon>Pterygota</taxon>
        <taxon>Neoptera</taxon>
        <taxon>Paraneoptera</taxon>
        <taxon>Hemiptera</taxon>
        <taxon>Auchenorrhyncha</taxon>
        <taxon>Fulgoroidea</taxon>
        <taxon>Delphacidae</taxon>
        <taxon>Criomorphinae</taxon>
        <taxon>Laodelphax</taxon>
    </lineage>
</organism>
<keyword evidence="6" id="KW-0044">Antibiotic</keyword>
<dbReference type="PANTHER" id="PTHR11195">
    <property type="entry name" value="DESTABILASE-RELATED"/>
    <property type="match status" value="1"/>
</dbReference>
<protein>
    <recommendedName>
        <fullName evidence="2">lysozyme</fullName>
        <ecNumber evidence="2">3.2.1.17</ecNumber>
    </recommendedName>
</protein>
<feature type="disulfide bond" evidence="9">
    <location>
        <begin position="48"/>
        <end position="53"/>
    </location>
</feature>
<feature type="disulfide bond" evidence="9">
    <location>
        <begin position="85"/>
        <end position="91"/>
    </location>
</feature>
<dbReference type="PROSITE" id="PS51909">
    <property type="entry name" value="LYSOZYME_I"/>
    <property type="match status" value="1"/>
</dbReference>
<evidence type="ECO:0000256" key="4">
    <source>
        <dbReference type="ARBA" id="ARBA00022638"/>
    </source>
</evidence>
<feature type="disulfide bond" evidence="9">
    <location>
        <begin position="31"/>
        <end position="115"/>
    </location>
</feature>
<feature type="signal peptide" evidence="10">
    <location>
        <begin position="1"/>
        <end position="19"/>
    </location>
</feature>
<dbReference type="InterPro" id="IPR023346">
    <property type="entry name" value="Lysozyme-like_dom_sf"/>
</dbReference>
<dbReference type="EMBL" id="QKKF02012754">
    <property type="protein sequence ID" value="RZF43287.1"/>
    <property type="molecule type" value="Genomic_DNA"/>
</dbReference>
<keyword evidence="10" id="KW-0732">Signal</keyword>
<evidence type="ECO:0000256" key="1">
    <source>
        <dbReference type="ARBA" id="ARBA00000632"/>
    </source>
</evidence>
<dbReference type="GO" id="GO:0042742">
    <property type="term" value="P:defense response to bacterium"/>
    <property type="evidence" value="ECO:0007669"/>
    <property type="project" value="UniProtKB-KW"/>
</dbReference>
<evidence type="ECO:0000256" key="2">
    <source>
        <dbReference type="ARBA" id="ARBA00012732"/>
    </source>
</evidence>
<dbReference type="SUPFAM" id="SSF53955">
    <property type="entry name" value="Lysozyme-like"/>
    <property type="match status" value="1"/>
</dbReference>
<dbReference type="InterPro" id="IPR008597">
    <property type="entry name" value="Invert_lysozyme"/>
</dbReference>
<dbReference type="GO" id="GO:0003796">
    <property type="term" value="F:lysozyme activity"/>
    <property type="evidence" value="ECO:0007669"/>
    <property type="project" value="UniProtKB-EC"/>
</dbReference>
<dbReference type="EC" id="3.2.1.17" evidence="2"/>
<accession>A0A482XC77</accession>
<evidence type="ECO:0000313" key="12">
    <source>
        <dbReference type="Proteomes" id="UP000291343"/>
    </source>
</evidence>
<reference evidence="11 12" key="1">
    <citation type="journal article" date="2017" name="Gigascience">
        <title>Genome sequence of the small brown planthopper, Laodelphax striatellus.</title>
        <authorList>
            <person name="Zhu J."/>
            <person name="Jiang F."/>
            <person name="Wang X."/>
            <person name="Yang P."/>
            <person name="Bao Y."/>
            <person name="Zhao W."/>
            <person name="Wang W."/>
            <person name="Lu H."/>
            <person name="Wang Q."/>
            <person name="Cui N."/>
            <person name="Li J."/>
            <person name="Chen X."/>
            <person name="Luo L."/>
            <person name="Yu J."/>
            <person name="Kang L."/>
            <person name="Cui F."/>
        </authorList>
    </citation>
    <scope>NUCLEOTIDE SEQUENCE [LARGE SCALE GENOMIC DNA]</scope>
    <source>
        <strain evidence="11">Lst14</strain>
    </source>
</reference>
<dbReference type="CDD" id="cd16890">
    <property type="entry name" value="lyz_i"/>
    <property type="match status" value="1"/>
</dbReference>
<evidence type="ECO:0000256" key="8">
    <source>
        <dbReference type="ARBA" id="ARBA00023295"/>
    </source>
</evidence>
<keyword evidence="12" id="KW-1185">Reference proteome</keyword>
<evidence type="ECO:0000256" key="7">
    <source>
        <dbReference type="ARBA" id="ARBA00023157"/>
    </source>
</evidence>
<feature type="disulfide bond" evidence="9">
    <location>
        <begin position="36"/>
        <end position="42"/>
    </location>
</feature>
<evidence type="ECO:0000256" key="5">
    <source>
        <dbReference type="ARBA" id="ARBA00022801"/>
    </source>
</evidence>
<evidence type="ECO:0000256" key="9">
    <source>
        <dbReference type="PIRSR" id="PIRSR608597-3"/>
    </source>
</evidence>
<comment type="catalytic activity">
    <reaction evidence="1">
        <text>Hydrolysis of (1-&gt;4)-beta-linkages between N-acetylmuramic acid and N-acetyl-D-glucosamine residues in a peptidoglycan and between N-acetyl-D-glucosamine residues in chitodextrins.</text>
        <dbReference type="EC" id="3.2.1.17"/>
    </reaction>
</comment>
<keyword evidence="8" id="KW-0326">Glycosidase</keyword>
<dbReference type="GO" id="GO:0031640">
    <property type="term" value="P:killing of cells of another organism"/>
    <property type="evidence" value="ECO:0007669"/>
    <property type="project" value="UniProtKB-KW"/>
</dbReference>
<dbReference type="InParanoid" id="A0A482XC77"/>
<comment type="caution">
    <text evidence="11">The sequence shown here is derived from an EMBL/GenBank/DDBJ whole genome shotgun (WGS) entry which is preliminary data.</text>
</comment>
<keyword evidence="7 9" id="KW-1015">Disulfide bond</keyword>
<evidence type="ECO:0000313" key="11">
    <source>
        <dbReference type="EMBL" id="RZF43287.1"/>
    </source>
</evidence>
<evidence type="ECO:0000256" key="10">
    <source>
        <dbReference type="SAM" id="SignalP"/>
    </source>
</evidence>
<keyword evidence="3" id="KW-0929">Antimicrobial</keyword>
<sequence length="158" mass="17481">MQYMVVLFLLVAVFHTLSAEGLHLSNLSPVCLRCICHASSNCNKTIGCSGGRCGPLQISRQYWKDAGRYVLPEDNPNRDGAFPDCAEDHSCATQILKQYIIAHGKDCNHDGITDCDDYAMLHFNLKSDCSVPIDATNYGLRYSTCRPTANLDDDDDIT</sequence>
<name>A0A482XC77_LAOST</name>
<feature type="chain" id="PRO_5019827375" description="lysozyme" evidence="10">
    <location>
        <begin position="20"/>
        <end position="158"/>
    </location>
</feature>
<dbReference type="PANTHER" id="PTHR11195:SF13">
    <property type="entry name" value="INVERTEBRATE-TYPE LYSOZYME 2-RELATED"/>
    <property type="match status" value="1"/>
</dbReference>